<organism evidence="2 3">
    <name type="scientific">Polyangium fumosum</name>
    <dbReference type="NCBI Taxonomy" id="889272"/>
    <lineage>
        <taxon>Bacteria</taxon>
        <taxon>Pseudomonadati</taxon>
        <taxon>Myxococcota</taxon>
        <taxon>Polyangia</taxon>
        <taxon>Polyangiales</taxon>
        <taxon>Polyangiaceae</taxon>
        <taxon>Polyangium</taxon>
    </lineage>
</organism>
<name>A0A4U1JB70_9BACT</name>
<feature type="transmembrane region" description="Helical" evidence="1">
    <location>
        <begin position="170"/>
        <end position="191"/>
    </location>
</feature>
<dbReference type="AlphaFoldDB" id="A0A4U1JB70"/>
<gene>
    <name evidence="2" type="ORF">E8A74_21690</name>
</gene>
<protein>
    <submittedName>
        <fullName evidence="2">Uncharacterized protein</fullName>
    </submittedName>
</protein>
<dbReference type="Proteomes" id="UP000309215">
    <property type="component" value="Unassembled WGS sequence"/>
</dbReference>
<feature type="transmembrane region" description="Helical" evidence="1">
    <location>
        <begin position="203"/>
        <end position="224"/>
    </location>
</feature>
<feature type="transmembrane region" description="Helical" evidence="1">
    <location>
        <begin position="27"/>
        <end position="46"/>
    </location>
</feature>
<proteinExistence type="predicted"/>
<sequence>MSEDGFRLLETRVGFSASERWRRRARVVMIGSLVGSLLCAVLGFALTSAFSWGMLVGLVVAGGAAIVAGNPSRRRGDSSPGSLSIEGETIVVRAEREGERSFQLSEVAEGWLEAPGRVVLRLQDGFDVTVDVPDDETGHRMLEAAGVAASARVMRVALASAASRVPWGEILGVTGMLFTTPLTVLFVAVLLASSFEGGPMNPIVLFAFVLLPSMGLFGLVAALFRFMRSREVVVGTDGVVFHGYFGPRFIPYTEIENVRRHSHGVLLGLRRNEKFLLPVRAAVLSSMPLTPPPRVARTAAAVLDENLVRREILFRRIEEARAARGQSSVVRLDLEKLDQRDKPFSVWLDEMRRLLAERGGYRESRIVPEDLAVVVEDPGAAPERRIGAAIALSQSNDEGTKRRIRIAVEACADLELRAALEEAAHGEIIQARVEKLRHRFRD</sequence>
<evidence type="ECO:0000256" key="1">
    <source>
        <dbReference type="SAM" id="Phobius"/>
    </source>
</evidence>
<keyword evidence="1" id="KW-0812">Transmembrane</keyword>
<keyword evidence="1" id="KW-0472">Membrane</keyword>
<keyword evidence="3" id="KW-1185">Reference proteome</keyword>
<dbReference type="RefSeq" id="WP_136930964.1">
    <property type="nucleotide sequence ID" value="NZ_SSMQ01000022.1"/>
</dbReference>
<keyword evidence="1" id="KW-1133">Transmembrane helix</keyword>
<evidence type="ECO:0000313" key="2">
    <source>
        <dbReference type="EMBL" id="TKD05157.1"/>
    </source>
</evidence>
<reference evidence="2 3" key="1">
    <citation type="submission" date="2019-04" db="EMBL/GenBank/DDBJ databases">
        <authorList>
            <person name="Li Y."/>
            <person name="Wang J."/>
        </authorList>
    </citation>
    <scope>NUCLEOTIDE SEQUENCE [LARGE SCALE GENOMIC DNA]</scope>
    <source>
        <strain evidence="2 3">DSM 14668</strain>
    </source>
</reference>
<feature type="transmembrane region" description="Helical" evidence="1">
    <location>
        <begin position="52"/>
        <end position="69"/>
    </location>
</feature>
<dbReference type="EMBL" id="SSMQ01000022">
    <property type="protein sequence ID" value="TKD05157.1"/>
    <property type="molecule type" value="Genomic_DNA"/>
</dbReference>
<comment type="caution">
    <text evidence="2">The sequence shown here is derived from an EMBL/GenBank/DDBJ whole genome shotgun (WGS) entry which is preliminary data.</text>
</comment>
<accession>A0A4U1JB70</accession>
<evidence type="ECO:0000313" key="3">
    <source>
        <dbReference type="Proteomes" id="UP000309215"/>
    </source>
</evidence>